<name>A0A0N7LS30_9RHOB</name>
<dbReference type="STRING" id="321267.SHM7688_01922"/>
<reference evidence="6 7" key="1">
    <citation type="submission" date="2015-09" db="EMBL/GenBank/DDBJ databases">
        <authorList>
            <consortium name="Swine Surveillance"/>
        </authorList>
    </citation>
    <scope>NUCLEOTIDE SEQUENCE [LARGE SCALE GENOMIC DNA]</scope>
    <source>
        <strain evidence="6 7">CECT 7688</strain>
    </source>
</reference>
<dbReference type="InterPro" id="IPR041382">
    <property type="entry name" value="SH3_16"/>
</dbReference>
<dbReference type="InterPro" id="IPR038765">
    <property type="entry name" value="Papain-like_cys_pep_sf"/>
</dbReference>
<keyword evidence="4" id="KW-0788">Thiol protease</keyword>
<dbReference type="EC" id="3.4.22.-" evidence="6"/>
<organism evidence="6 7">
    <name type="scientific">Shimia marina</name>
    <dbReference type="NCBI Taxonomy" id="321267"/>
    <lineage>
        <taxon>Bacteria</taxon>
        <taxon>Pseudomonadati</taxon>
        <taxon>Pseudomonadota</taxon>
        <taxon>Alphaproteobacteria</taxon>
        <taxon>Rhodobacterales</taxon>
        <taxon>Roseobacteraceae</taxon>
    </lineage>
</organism>
<gene>
    <name evidence="6" type="ORF">SHM7688_01922</name>
</gene>
<sequence>MGAPTDRRLLASTGKVAAEHLRGLVDAERFVTPTAYRVAMVVTDLLSAPHGSRERQLLRGEIVNVVHVEKGMAFGYAEKDGYVGWIDIGDVLSHPKQVPTHRIAAARSYAKSTSGLKTMGLVTPLSMGTRLVVLGEDDGWARIAWDGGKITRDLYVPSGHLAPDDHVESDPVAVAERLIGTPYLWGGNASFGIDCSGLVQMALLACGIPCPGDSDLQEAHFAEATSPYQRGDLLFWKGHVAMVCDPDTLVHANAHHMAVAHEPINAAIARIATQGDGPVTAHRRPELP</sequence>
<protein>
    <submittedName>
        <fullName evidence="6">Dipeptidyl-peptidase 6</fullName>
        <ecNumber evidence="6">3.4.22.-</ecNumber>
    </submittedName>
</protein>
<dbReference type="InterPro" id="IPR000064">
    <property type="entry name" value="NLP_P60_dom"/>
</dbReference>
<dbReference type="Pfam" id="PF00877">
    <property type="entry name" value="NLPC_P60"/>
    <property type="match status" value="1"/>
</dbReference>
<evidence type="ECO:0000313" key="6">
    <source>
        <dbReference type="EMBL" id="CUH52476.1"/>
    </source>
</evidence>
<keyword evidence="7" id="KW-1185">Reference proteome</keyword>
<accession>A0A0N7LS30</accession>
<proteinExistence type="inferred from homology"/>
<evidence type="ECO:0000256" key="1">
    <source>
        <dbReference type="ARBA" id="ARBA00007074"/>
    </source>
</evidence>
<dbReference type="InterPro" id="IPR051794">
    <property type="entry name" value="PG_Endopeptidase_C40"/>
</dbReference>
<dbReference type="RefSeq" id="WP_083499005.1">
    <property type="nucleotide sequence ID" value="NZ_CYPW01000017.1"/>
</dbReference>
<evidence type="ECO:0000256" key="3">
    <source>
        <dbReference type="ARBA" id="ARBA00022801"/>
    </source>
</evidence>
<dbReference type="PANTHER" id="PTHR47359">
    <property type="entry name" value="PEPTIDOGLYCAN DL-ENDOPEPTIDASE CWLO"/>
    <property type="match status" value="1"/>
</dbReference>
<dbReference type="PROSITE" id="PS51935">
    <property type="entry name" value="NLPC_P60"/>
    <property type="match status" value="1"/>
</dbReference>
<keyword evidence="3 6" id="KW-0378">Hydrolase</keyword>
<dbReference type="PANTHER" id="PTHR47359:SF3">
    <property type="entry name" value="NLP_P60 DOMAIN-CONTAINING PROTEIN-RELATED"/>
    <property type="match status" value="1"/>
</dbReference>
<keyword evidence="2" id="KW-0645">Protease</keyword>
<feature type="domain" description="NlpC/P60" evidence="5">
    <location>
        <begin position="165"/>
        <end position="286"/>
    </location>
</feature>
<comment type="similarity">
    <text evidence="1">Belongs to the peptidase C40 family.</text>
</comment>
<evidence type="ECO:0000256" key="2">
    <source>
        <dbReference type="ARBA" id="ARBA00022670"/>
    </source>
</evidence>
<dbReference type="SUPFAM" id="SSF54001">
    <property type="entry name" value="Cysteine proteinases"/>
    <property type="match status" value="1"/>
</dbReference>
<dbReference type="AlphaFoldDB" id="A0A0N7LS30"/>
<dbReference type="EMBL" id="CYPW01000017">
    <property type="protein sequence ID" value="CUH52476.1"/>
    <property type="molecule type" value="Genomic_DNA"/>
</dbReference>
<evidence type="ECO:0000259" key="5">
    <source>
        <dbReference type="PROSITE" id="PS51935"/>
    </source>
</evidence>
<dbReference type="Gene3D" id="3.90.1720.10">
    <property type="entry name" value="endopeptidase domain like (from Nostoc punctiforme)"/>
    <property type="match status" value="1"/>
</dbReference>
<dbReference type="GO" id="GO:0006508">
    <property type="term" value="P:proteolysis"/>
    <property type="evidence" value="ECO:0007669"/>
    <property type="project" value="UniProtKB-KW"/>
</dbReference>
<dbReference type="GO" id="GO:0008234">
    <property type="term" value="F:cysteine-type peptidase activity"/>
    <property type="evidence" value="ECO:0007669"/>
    <property type="project" value="UniProtKB-KW"/>
</dbReference>
<dbReference type="Pfam" id="PF18348">
    <property type="entry name" value="SH3_16"/>
    <property type="match status" value="1"/>
</dbReference>
<dbReference type="Proteomes" id="UP000054823">
    <property type="component" value="Unassembled WGS sequence"/>
</dbReference>
<dbReference type="OrthoDB" id="9813368at2"/>
<evidence type="ECO:0000256" key="4">
    <source>
        <dbReference type="ARBA" id="ARBA00022807"/>
    </source>
</evidence>
<evidence type="ECO:0000313" key="7">
    <source>
        <dbReference type="Proteomes" id="UP000054823"/>
    </source>
</evidence>